<keyword evidence="3" id="KW-1185">Reference proteome</keyword>
<dbReference type="Gene3D" id="3.30.420.40">
    <property type="match status" value="2"/>
</dbReference>
<reference evidence="2" key="1">
    <citation type="submission" date="2022-08" db="EMBL/GenBank/DDBJ databases">
        <title>Complete genome of Mycoplasma iguanae type strain 2327.</title>
        <authorList>
            <person name="Spergser J."/>
        </authorList>
    </citation>
    <scope>NUCLEOTIDE SEQUENCE</scope>
    <source>
        <strain evidence="2">2327</strain>
    </source>
</reference>
<proteinExistence type="inferred from homology"/>
<dbReference type="SUPFAM" id="SSF53067">
    <property type="entry name" value="Actin-like ATPase domain"/>
    <property type="match status" value="1"/>
</dbReference>
<dbReference type="RefSeq" id="WP_258211048.1">
    <property type="nucleotide sequence ID" value="NZ_CP102734.1"/>
</dbReference>
<name>A0ABY5R8P5_9MOLU</name>
<dbReference type="InterPro" id="IPR043129">
    <property type="entry name" value="ATPase_NBD"/>
</dbReference>
<evidence type="ECO:0000313" key="2">
    <source>
        <dbReference type="EMBL" id="UVD81874.1"/>
    </source>
</evidence>
<dbReference type="PANTHER" id="PTHR18964">
    <property type="entry name" value="ROK (REPRESSOR, ORF, KINASE) FAMILY"/>
    <property type="match status" value="1"/>
</dbReference>
<evidence type="ECO:0000256" key="1">
    <source>
        <dbReference type="ARBA" id="ARBA00006479"/>
    </source>
</evidence>
<dbReference type="Proteomes" id="UP001059252">
    <property type="component" value="Chromosome"/>
</dbReference>
<gene>
    <name evidence="2" type="ORF">NV226_01030</name>
</gene>
<dbReference type="InterPro" id="IPR000600">
    <property type="entry name" value="ROK"/>
</dbReference>
<protein>
    <submittedName>
        <fullName evidence="2">ROK family protein</fullName>
    </submittedName>
</protein>
<dbReference type="EMBL" id="CP102734">
    <property type="protein sequence ID" value="UVD81874.1"/>
    <property type="molecule type" value="Genomic_DNA"/>
</dbReference>
<dbReference type="PANTHER" id="PTHR18964:SF170">
    <property type="entry name" value="SUGAR KINASE"/>
    <property type="match status" value="1"/>
</dbReference>
<comment type="similarity">
    <text evidence="1">Belongs to the ROK (NagC/XylR) family.</text>
</comment>
<accession>A0ABY5R8P5</accession>
<sequence>MKKIITLDIGGTNIKYGIINKNYEFIYQEKSPTKTANIFLQVKNIIENLLEKYADICNQIAGIALATTGAVDSKERKIAWTNSSMSFYKDTDFSLLEKIFNLPVILENDANSAAFSEKIFDEYADNYAFVTLGTGVGIGIIKENKLFSGSNYLGGELGYLKYGDQYLDQYLSFTKQSNEMKNQFDIHINEHAKFNNLYLNNEKFKNFMDDYFDKIVKFTVQLAMFLNLDKIFISGGFSYIEKKYFKTVQEKFQKALAITPFKTRLILAKSQNNAGMLGVSYLMFNKGNDEKN</sequence>
<dbReference type="Pfam" id="PF00480">
    <property type="entry name" value="ROK"/>
    <property type="match status" value="1"/>
</dbReference>
<evidence type="ECO:0000313" key="3">
    <source>
        <dbReference type="Proteomes" id="UP001059252"/>
    </source>
</evidence>
<organism evidence="2 3">
    <name type="scientific">Mycoplasma iguanae</name>
    <dbReference type="NCBI Taxonomy" id="292461"/>
    <lineage>
        <taxon>Bacteria</taxon>
        <taxon>Bacillati</taxon>
        <taxon>Mycoplasmatota</taxon>
        <taxon>Mollicutes</taxon>
        <taxon>Mycoplasmataceae</taxon>
        <taxon>Mycoplasma</taxon>
    </lineage>
</organism>